<keyword evidence="3" id="KW-1185">Reference proteome</keyword>
<accession>A0ABT8ECC4</accession>
<feature type="domain" description="N-acetyltransferase" evidence="1">
    <location>
        <begin position="7"/>
        <end position="160"/>
    </location>
</feature>
<dbReference type="Pfam" id="PF00583">
    <property type="entry name" value="Acetyltransf_1"/>
    <property type="match status" value="1"/>
</dbReference>
<evidence type="ECO:0000259" key="1">
    <source>
        <dbReference type="PROSITE" id="PS51186"/>
    </source>
</evidence>
<dbReference type="PROSITE" id="PS51186">
    <property type="entry name" value="GNAT"/>
    <property type="match status" value="1"/>
</dbReference>
<organism evidence="2 3">
    <name type="scientific">Fictibacillus terranigra</name>
    <dbReference type="NCBI Taxonomy" id="3058424"/>
    <lineage>
        <taxon>Bacteria</taxon>
        <taxon>Bacillati</taxon>
        <taxon>Bacillota</taxon>
        <taxon>Bacilli</taxon>
        <taxon>Bacillales</taxon>
        <taxon>Fictibacillaceae</taxon>
        <taxon>Fictibacillus</taxon>
    </lineage>
</organism>
<dbReference type="EMBL" id="JAUHLN010000006">
    <property type="protein sequence ID" value="MDN4075558.1"/>
    <property type="molecule type" value="Genomic_DNA"/>
</dbReference>
<evidence type="ECO:0000313" key="3">
    <source>
        <dbReference type="Proteomes" id="UP001168694"/>
    </source>
</evidence>
<dbReference type="InterPro" id="IPR000182">
    <property type="entry name" value="GNAT_dom"/>
</dbReference>
<dbReference type="RefSeq" id="WP_290401670.1">
    <property type="nucleotide sequence ID" value="NZ_JAUHLN010000006.1"/>
</dbReference>
<comment type="caution">
    <text evidence="2">The sequence shown here is derived from an EMBL/GenBank/DDBJ whole genome shotgun (WGS) entry which is preliminary data.</text>
</comment>
<name>A0ABT8ECC4_9BACL</name>
<dbReference type="Proteomes" id="UP001168694">
    <property type="component" value="Unassembled WGS sequence"/>
</dbReference>
<sequence>MFAEVSLSFYLPEHSTALSTFELPKKQLQFTALPLTALQACEEDESRHPVVIMYQGKPAGFFVLHHGPCISPFTENPNALFIRALSVHPAYQGKRVAKRAMLALPGFASVHFPFCNELVLAVNEKNFAAQQLYFKAGFQDKGQRRAGTIGIQYILQLPLASP</sequence>
<dbReference type="CDD" id="cd04301">
    <property type="entry name" value="NAT_SF"/>
    <property type="match status" value="1"/>
</dbReference>
<evidence type="ECO:0000313" key="2">
    <source>
        <dbReference type="EMBL" id="MDN4075558.1"/>
    </source>
</evidence>
<protein>
    <submittedName>
        <fullName evidence="2">GNAT family N-acetyltransferase</fullName>
    </submittedName>
</protein>
<reference evidence="2" key="1">
    <citation type="submission" date="2023-06" db="EMBL/GenBank/DDBJ databases">
        <title>Draft Genome Sequences of Representative Paenibacillus Polymyxa, Bacillus cereus, Fictibacillus sp., and Brevibacillus agri Strains Isolated from Amazonian Dark Earth.</title>
        <authorList>
            <person name="Pellegrinetti T.A."/>
            <person name="Cunha I.C.M."/>
            <person name="Chaves M.G."/>
            <person name="Freitas A.S."/>
            <person name="Silva A.V.R."/>
            <person name="Tsai S.M."/>
            <person name="Mendes L.W."/>
        </authorList>
    </citation>
    <scope>NUCLEOTIDE SEQUENCE</scope>
    <source>
        <strain evidence="2">CENA-BCM004</strain>
    </source>
</reference>
<gene>
    <name evidence="2" type="ORF">QYF49_21595</name>
</gene>
<dbReference type="InterPro" id="IPR016181">
    <property type="entry name" value="Acyl_CoA_acyltransferase"/>
</dbReference>
<proteinExistence type="predicted"/>
<dbReference type="SUPFAM" id="SSF55729">
    <property type="entry name" value="Acyl-CoA N-acyltransferases (Nat)"/>
    <property type="match status" value="1"/>
</dbReference>
<dbReference type="Gene3D" id="3.40.630.30">
    <property type="match status" value="1"/>
</dbReference>